<feature type="non-terminal residue" evidence="2">
    <location>
        <position position="67"/>
    </location>
</feature>
<sequence>MSIPLSISVAIFLRFSLELAMIIIALDQACCQPSPRSDSRKKQQASCCLICDVRCSTHSLTEVSRYF</sequence>
<dbReference type="AlphaFoldDB" id="A0A061RNC0"/>
<name>A0A061RNC0_9CHLO</name>
<evidence type="ECO:0008006" key="3">
    <source>
        <dbReference type="Google" id="ProtNLM"/>
    </source>
</evidence>
<proteinExistence type="predicted"/>
<accession>A0A061RNC0</accession>
<organism evidence="2">
    <name type="scientific">Tetraselmis sp. GSL018</name>
    <dbReference type="NCBI Taxonomy" id="582737"/>
    <lineage>
        <taxon>Eukaryota</taxon>
        <taxon>Viridiplantae</taxon>
        <taxon>Chlorophyta</taxon>
        <taxon>core chlorophytes</taxon>
        <taxon>Chlorodendrophyceae</taxon>
        <taxon>Chlorodendrales</taxon>
        <taxon>Chlorodendraceae</taxon>
        <taxon>Tetraselmis</taxon>
    </lineage>
</organism>
<evidence type="ECO:0000313" key="2">
    <source>
        <dbReference type="EMBL" id="JAC74422.1"/>
    </source>
</evidence>
<evidence type="ECO:0000256" key="1">
    <source>
        <dbReference type="SAM" id="SignalP"/>
    </source>
</evidence>
<feature type="chain" id="PRO_5001605714" description="Secreted protein" evidence="1">
    <location>
        <begin position="32"/>
        <end position="67"/>
    </location>
</feature>
<protein>
    <recommendedName>
        <fullName evidence="3">Secreted protein</fullName>
    </recommendedName>
</protein>
<reference evidence="2" key="1">
    <citation type="submission" date="2014-05" db="EMBL/GenBank/DDBJ databases">
        <title>The transcriptome of the halophilic microalga Tetraselmis sp. GSL018 isolated from the Great Salt Lake, Utah.</title>
        <authorList>
            <person name="Jinkerson R.E."/>
            <person name="D'Adamo S."/>
            <person name="Posewitz M.C."/>
        </authorList>
    </citation>
    <scope>NUCLEOTIDE SEQUENCE</scope>
    <source>
        <strain evidence="2">GSL018</strain>
    </source>
</reference>
<dbReference type="EMBL" id="GBEZ01011355">
    <property type="protein sequence ID" value="JAC74422.1"/>
    <property type="molecule type" value="Transcribed_RNA"/>
</dbReference>
<gene>
    <name evidence="2" type="ORF">TSPGSL018_26010</name>
</gene>
<feature type="signal peptide" evidence="1">
    <location>
        <begin position="1"/>
        <end position="31"/>
    </location>
</feature>
<keyword evidence="1" id="KW-0732">Signal</keyword>